<evidence type="ECO:0000313" key="2">
    <source>
        <dbReference type="Proteomes" id="UP001200247"/>
    </source>
</evidence>
<protein>
    <submittedName>
        <fullName evidence="1">Uncharacterized protein</fullName>
    </submittedName>
</protein>
<dbReference type="AlphaFoldDB" id="A0ABD4STX6"/>
<accession>A0ABD4STX6</accession>
<sequence>MLESLNLRPGQHIVLPSGRAAVVTELRRHTVLLSYLGDTGKVELSRSALVRAGFGVR</sequence>
<proteinExistence type="predicted"/>
<evidence type="ECO:0000313" key="1">
    <source>
        <dbReference type="EMBL" id="MCG9027250.1"/>
    </source>
</evidence>
<name>A0ABD4STX6_9NEIS</name>
<dbReference type="EMBL" id="JAJAXM010000045">
    <property type="protein sequence ID" value="MCG9027250.1"/>
    <property type="molecule type" value="Genomic_DNA"/>
</dbReference>
<dbReference type="Proteomes" id="UP001200247">
    <property type="component" value="Unassembled WGS sequence"/>
</dbReference>
<organism evidence="1 2">
    <name type="scientific">Laribacter hongkongensis</name>
    <dbReference type="NCBI Taxonomy" id="168471"/>
    <lineage>
        <taxon>Bacteria</taxon>
        <taxon>Pseudomonadati</taxon>
        <taxon>Pseudomonadota</taxon>
        <taxon>Betaproteobacteria</taxon>
        <taxon>Neisseriales</taxon>
        <taxon>Aquaspirillaceae</taxon>
        <taxon>Laribacter</taxon>
    </lineage>
</organism>
<gene>
    <name evidence="1" type="ORF">LH440_15370</name>
</gene>
<reference evidence="1 2" key="1">
    <citation type="submission" date="2021-10" db="EMBL/GenBank/DDBJ databases">
        <title>Whole-genome sequencing analysis of Laribacter hongkongensis: virulence gene profiles, carbohydrate-active enzyme prediction, and antimicrobial resistance characterization.</title>
        <authorList>
            <person name="Yuan P."/>
            <person name="Zhan Y."/>
            <person name="Chen D."/>
        </authorList>
    </citation>
    <scope>NUCLEOTIDE SEQUENCE [LARGE SCALE GENOMIC DNA]</scope>
    <source>
        <strain evidence="1 2">W67</strain>
    </source>
</reference>
<comment type="caution">
    <text evidence="1">The sequence shown here is derived from an EMBL/GenBank/DDBJ whole genome shotgun (WGS) entry which is preliminary data.</text>
</comment>
<dbReference type="RefSeq" id="WP_239888068.1">
    <property type="nucleotide sequence ID" value="NZ_JAJAWK010000011.1"/>
</dbReference>